<protein>
    <submittedName>
        <fullName evidence="1">Uncharacterized protein</fullName>
    </submittedName>
</protein>
<dbReference type="Proteomes" id="UP001627154">
    <property type="component" value="Unassembled WGS sequence"/>
</dbReference>
<reference evidence="1 2" key="1">
    <citation type="journal article" date="2024" name="bioRxiv">
        <title>A reference genome for Trichogramma kaykai: A tiny desert-dwelling parasitoid wasp with competing sex-ratio distorters.</title>
        <authorList>
            <person name="Culotta J."/>
            <person name="Lindsey A.R."/>
        </authorList>
    </citation>
    <scope>NUCLEOTIDE SEQUENCE [LARGE SCALE GENOMIC DNA]</scope>
    <source>
        <strain evidence="1 2">KSX58</strain>
    </source>
</reference>
<gene>
    <name evidence="1" type="ORF">TKK_000781</name>
</gene>
<evidence type="ECO:0000313" key="2">
    <source>
        <dbReference type="Proteomes" id="UP001627154"/>
    </source>
</evidence>
<dbReference type="PANTHER" id="PTHR31912">
    <property type="entry name" value="IP13529P"/>
    <property type="match status" value="1"/>
</dbReference>
<dbReference type="EMBL" id="JBJJXI010000018">
    <property type="protein sequence ID" value="KAL3406620.1"/>
    <property type="molecule type" value="Genomic_DNA"/>
</dbReference>
<name>A0ABD2XMR0_9HYME</name>
<dbReference type="PANTHER" id="PTHR31912:SF34">
    <property type="entry name" value="NOTOCHORD-RELATED PROTEIN"/>
    <property type="match status" value="1"/>
</dbReference>
<dbReference type="AlphaFoldDB" id="A0ABD2XMR0"/>
<comment type="caution">
    <text evidence="1">The sequence shown here is derived from an EMBL/GenBank/DDBJ whole genome shotgun (WGS) entry which is preliminary data.</text>
</comment>
<organism evidence="1 2">
    <name type="scientific">Trichogramma kaykai</name>
    <dbReference type="NCBI Taxonomy" id="54128"/>
    <lineage>
        <taxon>Eukaryota</taxon>
        <taxon>Metazoa</taxon>
        <taxon>Ecdysozoa</taxon>
        <taxon>Arthropoda</taxon>
        <taxon>Hexapoda</taxon>
        <taxon>Insecta</taxon>
        <taxon>Pterygota</taxon>
        <taxon>Neoptera</taxon>
        <taxon>Endopterygota</taxon>
        <taxon>Hymenoptera</taxon>
        <taxon>Apocrita</taxon>
        <taxon>Proctotrupomorpha</taxon>
        <taxon>Chalcidoidea</taxon>
        <taxon>Trichogrammatidae</taxon>
        <taxon>Trichogramma</taxon>
    </lineage>
</organism>
<proteinExistence type="predicted"/>
<accession>A0ABD2XMR0</accession>
<evidence type="ECO:0000313" key="1">
    <source>
        <dbReference type="EMBL" id="KAL3406620.1"/>
    </source>
</evidence>
<sequence length="499" mass="57929">MSISNLPDYLRTHVNSIKLVALCKESEFNHEKVYGLIVRDLEILEKQGLKIGNLNIRGALLYISGDNLGHHGLGGFVENFSTSEYFCRFCMITRSDLNCETNCCAKFSKRSIESYNQALLEIGNKNSYQGIKFDSIFNKLEHFHVCNTGLAPCLAHDLFEGVVAYDLKLYIDYFINDGWFTLKQLNKLIDAFQYSSDDRKDKPCTIIATSNKLSGGACQIWNFLRLFPLIIYEKLKNINDHVWQLLMLLSEIVDIICAPVIHKSILGYLQALIFDYISGRQRSIDSAPLRPKHHFLTHYPYLILQFGPLIKVWTLRFESKHRYFKKVIRSSQNFKNPTASLSNKHELSQCLVRLGSDRRLDLNLYETTEFKISMYNNEMQKILFNARLPENIMLYQKIVYKGTTYKAGNVLFINQKAYKFDNTFGKICLILCSDDYVWILFEILENEFIDYINVYKVGKILSYRCVNLLDLVYYKPMVEYQASNMLCIKPSHGFVSECL</sequence>
<keyword evidence="2" id="KW-1185">Reference proteome</keyword>